<evidence type="ECO:0000313" key="3">
    <source>
        <dbReference type="Proteomes" id="UP000515856"/>
    </source>
</evidence>
<organism evidence="2 3">
    <name type="scientific">[Eubacterium] hominis</name>
    <dbReference type="NCBI Taxonomy" id="2764325"/>
    <lineage>
        <taxon>Bacteria</taxon>
        <taxon>Bacillati</taxon>
        <taxon>Bacillota</taxon>
        <taxon>Erysipelotrichia</taxon>
        <taxon>Erysipelotrichales</taxon>
        <taxon>Erysipelotrichaceae</taxon>
        <taxon>Amedibacillus</taxon>
    </lineage>
</organism>
<keyword evidence="1" id="KW-0472">Membrane</keyword>
<name>A0A7G9GR74_9FIRM</name>
<accession>A0A7G9GR74</accession>
<proteinExistence type="predicted"/>
<gene>
    <name evidence="2" type="ORF">H9Q80_04970</name>
</gene>
<dbReference type="Proteomes" id="UP000515856">
    <property type="component" value="Chromosome"/>
</dbReference>
<evidence type="ECO:0000313" key="2">
    <source>
        <dbReference type="EMBL" id="QNM13306.1"/>
    </source>
</evidence>
<dbReference type="RefSeq" id="WP_117536446.1">
    <property type="nucleotide sequence ID" value="NZ_CP060636.1"/>
</dbReference>
<dbReference type="EMBL" id="CP060636">
    <property type="protein sequence ID" value="QNM13306.1"/>
    <property type="molecule type" value="Genomic_DNA"/>
</dbReference>
<dbReference type="AlphaFoldDB" id="A0A7G9GR74"/>
<evidence type="ECO:0000256" key="1">
    <source>
        <dbReference type="SAM" id="Phobius"/>
    </source>
</evidence>
<protein>
    <submittedName>
        <fullName evidence="2">Uncharacterized protein</fullName>
    </submittedName>
</protein>
<reference evidence="2 3" key="1">
    <citation type="submission" date="2020-08" db="EMBL/GenBank/DDBJ databases">
        <authorList>
            <person name="Liu C."/>
            <person name="Sun Q."/>
        </authorList>
    </citation>
    <scope>NUCLEOTIDE SEQUENCE [LARGE SCALE GENOMIC DNA]</scope>
    <source>
        <strain evidence="2 3">NSJ-61</strain>
    </source>
</reference>
<dbReference type="KEGG" id="ehn:H9Q80_04970"/>
<keyword evidence="1" id="KW-0812">Transmembrane</keyword>
<feature type="transmembrane region" description="Helical" evidence="1">
    <location>
        <begin position="7"/>
        <end position="27"/>
    </location>
</feature>
<keyword evidence="3" id="KW-1185">Reference proteome</keyword>
<keyword evidence="1" id="KW-1133">Transmembrane helix</keyword>
<sequence length="119" mass="13856">MKGKGKFYLIGFIVVIILIWFLPKIFFPSPKVALPASCYISEQHYWPTKTTVQDIDKSYVLYGTISELKDHEELTTDLSTNNEKLLNNKVFINQKDVSSIYIKTDDGYQMFKTEQTIYD</sequence>